<evidence type="ECO:0000256" key="1">
    <source>
        <dbReference type="ARBA" id="ARBA00005466"/>
    </source>
</evidence>
<dbReference type="PROSITE" id="PS51387">
    <property type="entry name" value="FAD_PCMH"/>
    <property type="match status" value="1"/>
</dbReference>
<organism evidence="8 9">
    <name type="scientific">Gymnopus androsaceus JB14</name>
    <dbReference type="NCBI Taxonomy" id="1447944"/>
    <lineage>
        <taxon>Eukaryota</taxon>
        <taxon>Fungi</taxon>
        <taxon>Dikarya</taxon>
        <taxon>Basidiomycota</taxon>
        <taxon>Agaricomycotina</taxon>
        <taxon>Agaricomycetes</taxon>
        <taxon>Agaricomycetidae</taxon>
        <taxon>Agaricales</taxon>
        <taxon>Marasmiineae</taxon>
        <taxon>Omphalotaceae</taxon>
        <taxon>Gymnopus</taxon>
    </lineage>
</organism>
<protein>
    <submittedName>
        <fullName evidence="8">FAD-binding domain-containing protein</fullName>
    </submittedName>
</protein>
<feature type="region of interest" description="Disordered" evidence="5">
    <location>
        <begin position="499"/>
        <end position="518"/>
    </location>
</feature>
<proteinExistence type="inferred from homology"/>
<dbReference type="PANTHER" id="PTHR42973:SF13">
    <property type="entry name" value="FAD-BINDING PCMH-TYPE DOMAIN-CONTAINING PROTEIN"/>
    <property type="match status" value="1"/>
</dbReference>
<dbReference type="InterPro" id="IPR050416">
    <property type="entry name" value="FAD-linked_Oxidoreductase"/>
</dbReference>
<dbReference type="EMBL" id="ML769438">
    <property type="protein sequence ID" value="KAE9402120.1"/>
    <property type="molecule type" value="Genomic_DNA"/>
</dbReference>
<evidence type="ECO:0000313" key="9">
    <source>
        <dbReference type="Proteomes" id="UP000799118"/>
    </source>
</evidence>
<feature type="signal peptide" evidence="6">
    <location>
        <begin position="1"/>
        <end position="21"/>
    </location>
</feature>
<dbReference type="Proteomes" id="UP000799118">
    <property type="component" value="Unassembled WGS sequence"/>
</dbReference>
<evidence type="ECO:0000313" key="8">
    <source>
        <dbReference type="EMBL" id="KAE9402120.1"/>
    </source>
</evidence>
<keyword evidence="6" id="KW-0732">Signal</keyword>
<evidence type="ECO:0000259" key="7">
    <source>
        <dbReference type="PROSITE" id="PS51387"/>
    </source>
</evidence>
<gene>
    <name evidence="8" type="ORF">BT96DRAFT_566062</name>
</gene>
<reference evidence="8" key="1">
    <citation type="journal article" date="2019" name="Environ. Microbiol.">
        <title>Fungal ecological strategies reflected in gene transcription - a case study of two litter decomposers.</title>
        <authorList>
            <person name="Barbi F."/>
            <person name="Kohler A."/>
            <person name="Barry K."/>
            <person name="Baskaran P."/>
            <person name="Daum C."/>
            <person name="Fauchery L."/>
            <person name="Ihrmark K."/>
            <person name="Kuo A."/>
            <person name="LaButti K."/>
            <person name="Lipzen A."/>
            <person name="Morin E."/>
            <person name="Grigoriev I.V."/>
            <person name="Henrissat B."/>
            <person name="Lindahl B."/>
            <person name="Martin F."/>
        </authorList>
    </citation>
    <scope>NUCLEOTIDE SEQUENCE</scope>
    <source>
        <strain evidence="8">JB14</strain>
    </source>
</reference>
<dbReference type="GO" id="GO:0016491">
    <property type="term" value="F:oxidoreductase activity"/>
    <property type="evidence" value="ECO:0007669"/>
    <property type="project" value="UniProtKB-KW"/>
</dbReference>
<dbReference type="AlphaFoldDB" id="A0A6A4HWM7"/>
<dbReference type="Pfam" id="PF01565">
    <property type="entry name" value="FAD_binding_4"/>
    <property type="match status" value="1"/>
</dbReference>
<dbReference type="InterPro" id="IPR006094">
    <property type="entry name" value="Oxid_FAD_bind_N"/>
</dbReference>
<dbReference type="PANTHER" id="PTHR42973">
    <property type="entry name" value="BINDING OXIDOREDUCTASE, PUTATIVE (AFU_ORTHOLOGUE AFUA_1G17690)-RELATED"/>
    <property type="match status" value="1"/>
</dbReference>
<evidence type="ECO:0000256" key="6">
    <source>
        <dbReference type="SAM" id="SignalP"/>
    </source>
</evidence>
<dbReference type="InterPro" id="IPR036318">
    <property type="entry name" value="FAD-bd_PCMH-like_sf"/>
</dbReference>
<keyword evidence="4" id="KW-0560">Oxidoreductase</keyword>
<feature type="domain" description="FAD-binding PCMH-type" evidence="7">
    <location>
        <begin position="71"/>
        <end position="239"/>
    </location>
</feature>
<comment type="similarity">
    <text evidence="1">Belongs to the oxygen-dependent FAD-linked oxidoreductase family.</text>
</comment>
<name>A0A6A4HWM7_9AGAR</name>
<dbReference type="Gene3D" id="3.30.465.10">
    <property type="match status" value="1"/>
</dbReference>
<dbReference type="InterPro" id="IPR016169">
    <property type="entry name" value="FAD-bd_PCMH_sub2"/>
</dbReference>
<keyword evidence="3" id="KW-0274">FAD</keyword>
<keyword evidence="2" id="KW-0285">Flavoprotein</keyword>
<dbReference type="GO" id="GO:0071949">
    <property type="term" value="F:FAD binding"/>
    <property type="evidence" value="ECO:0007669"/>
    <property type="project" value="InterPro"/>
</dbReference>
<keyword evidence="9" id="KW-1185">Reference proteome</keyword>
<feature type="chain" id="PRO_5025690476" evidence="6">
    <location>
        <begin position="22"/>
        <end position="518"/>
    </location>
</feature>
<evidence type="ECO:0000256" key="2">
    <source>
        <dbReference type="ARBA" id="ARBA00022630"/>
    </source>
</evidence>
<evidence type="ECO:0000256" key="4">
    <source>
        <dbReference type="ARBA" id="ARBA00023002"/>
    </source>
</evidence>
<dbReference type="SUPFAM" id="SSF56176">
    <property type="entry name" value="FAD-binding/transporter-associated domain-like"/>
    <property type="match status" value="1"/>
</dbReference>
<accession>A0A6A4HWM7</accession>
<evidence type="ECO:0000256" key="3">
    <source>
        <dbReference type="ARBA" id="ARBA00022827"/>
    </source>
</evidence>
<sequence length="518" mass="56242">MLSRALKLLLLLTAAYLCVFAQEHPEPSEVRPSIGTSCCHALSAMMPSMVFSNGTPEYDARHMTYYSLQQQELFPTCTVMPTSAVNVSLIVKFANANQCPFAVASGGHMSWAGSSNIEGGFVIDMRSLNQIDISVQDQTVMLGPGSPWTNVYNAMTPFNVTTTGARINTVGVAGFLLGAFASVTKGFGADNVFNYEVVLANGSIVEANKDMNSDLFWSLKFAGSNYGIVTRFDMNTYPSAAIWGAVISYPYTNQSTSDLLTDYANYGHDDSNTHIFKAISFVHSNGTDTASIVEVNLNPIPLANVTSVPALVSFELTGPTHDVISEVIANALASTARTEWYTITTEIDSDLFTDIYEGGLKIFEPLEDREGFTLATGIQSFQKSFIEGAAGTPVYNALKQPNADLVCILLMATWTNPADDVAMKAAVLQFGAWAEAEALNRGLLASYIYLNYANEQQLIYERSVTPNDLNTMRKIQKKYDPSGVFTQLWRGGYKIPQEGYTGPETGPGFAEVQNSSGL</sequence>
<dbReference type="OrthoDB" id="2151789at2759"/>
<dbReference type="InterPro" id="IPR016166">
    <property type="entry name" value="FAD-bd_PCMH"/>
</dbReference>
<evidence type="ECO:0000256" key="5">
    <source>
        <dbReference type="SAM" id="MobiDB-lite"/>
    </source>
</evidence>